<dbReference type="EMBL" id="BDRX01000021">
    <property type="protein sequence ID" value="GBF90998.1"/>
    <property type="molecule type" value="Genomic_DNA"/>
</dbReference>
<dbReference type="AlphaFoldDB" id="A0A2V0NTJ7"/>
<dbReference type="OrthoDB" id="10357441at2759"/>
<proteinExistence type="predicted"/>
<keyword evidence="1" id="KW-0732">Signal</keyword>
<feature type="signal peptide" evidence="1">
    <location>
        <begin position="1"/>
        <end position="37"/>
    </location>
</feature>
<comment type="caution">
    <text evidence="2">The sequence shown here is derived from an EMBL/GenBank/DDBJ whole genome shotgun (WGS) entry which is preliminary data.</text>
</comment>
<protein>
    <submittedName>
        <fullName evidence="2">Uncharacterized protein</fullName>
    </submittedName>
</protein>
<accession>A0A2V0NTJ7</accession>
<organism evidence="2 3">
    <name type="scientific">Raphidocelis subcapitata</name>
    <dbReference type="NCBI Taxonomy" id="307507"/>
    <lineage>
        <taxon>Eukaryota</taxon>
        <taxon>Viridiplantae</taxon>
        <taxon>Chlorophyta</taxon>
        <taxon>core chlorophytes</taxon>
        <taxon>Chlorophyceae</taxon>
        <taxon>CS clade</taxon>
        <taxon>Sphaeropleales</taxon>
        <taxon>Selenastraceae</taxon>
        <taxon>Raphidocelis</taxon>
    </lineage>
</organism>
<dbReference type="Proteomes" id="UP000247498">
    <property type="component" value="Unassembled WGS sequence"/>
</dbReference>
<name>A0A2V0NTJ7_9CHLO</name>
<sequence>MKRYSYRLHALRAPGRAAVAVLLCVLLSLLHAPAAAAAAGDPRTQRAPRRAANWTAPVQHRRLQSAGVQGNWVEPKCSPDGPFCGGGPPDWLAESQCSGYPLKPSNVREMNSAWCVPNQEVISNFAGAPNGAGVWRYRDPVTGAWAGDYFVIHGCDGAGLMGDCKLGAQYFEHIYPADWVVGWSLNDAARYSDPTAFNDVWDTAGFSCTLDASGRWSDAARCNAPHVRRPFPHPGTGYLQQLDAGMWDWSGIKDVCNDKAAGVGDCGKPWGASMPFGPEKTADWYRAVARDLNGGTDPVAVGFAVVYPWVCNKWGDGQGNPKRWGTGGNWQGWPPADGGTLMDVFWGGGSWGGGAQPYSPNQRYIECYFDNEPYDVLSPNAHSTSPYTPPAWEAFMFFKPQAQGSLKMLRIGHKAFSDGQGQAYSRDALMNPGPNLFELQWAGYSTY</sequence>
<reference evidence="2 3" key="1">
    <citation type="journal article" date="2018" name="Sci. Rep.">
        <title>Raphidocelis subcapitata (=Pseudokirchneriella subcapitata) provides an insight into genome evolution and environmental adaptations in the Sphaeropleales.</title>
        <authorList>
            <person name="Suzuki S."/>
            <person name="Yamaguchi H."/>
            <person name="Nakajima N."/>
            <person name="Kawachi M."/>
        </authorList>
    </citation>
    <scope>NUCLEOTIDE SEQUENCE [LARGE SCALE GENOMIC DNA]</scope>
    <source>
        <strain evidence="2 3">NIES-35</strain>
    </source>
</reference>
<evidence type="ECO:0000256" key="1">
    <source>
        <dbReference type="SAM" id="SignalP"/>
    </source>
</evidence>
<gene>
    <name evidence="2" type="ORF">Rsub_03853</name>
</gene>
<evidence type="ECO:0000313" key="2">
    <source>
        <dbReference type="EMBL" id="GBF90998.1"/>
    </source>
</evidence>
<keyword evidence="3" id="KW-1185">Reference proteome</keyword>
<dbReference type="InParanoid" id="A0A2V0NTJ7"/>
<feature type="chain" id="PRO_5016074846" evidence="1">
    <location>
        <begin position="38"/>
        <end position="447"/>
    </location>
</feature>
<evidence type="ECO:0000313" key="3">
    <source>
        <dbReference type="Proteomes" id="UP000247498"/>
    </source>
</evidence>